<reference evidence="1" key="1">
    <citation type="submission" date="2020-05" db="UniProtKB">
        <authorList>
            <consortium name="EnsemblMetazoa"/>
        </authorList>
    </citation>
    <scope>IDENTIFICATION</scope>
    <source>
        <strain evidence="1">Yale</strain>
    </source>
</reference>
<dbReference type="EMBL" id="CCAG010021473">
    <property type="status" value="NOT_ANNOTATED_CDS"/>
    <property type="molecule type" value="Genomic_DNA"/>
</dbReference>
<name>A0A1B0GCL3_GLOMM</name>
<evidence type="ECO:0000313" key="2">
    <source>
        <dbReference type="Proteomes" id="UP000092444"/>
    </source>
</evidence>
<accession>A0A1B0GCL3</accession>
<evidence type="ECO:0000313" key="1">
    <source>
        <dbReference type="EnsemblMetazoa" id="GMOY011039-PA"/>
    </source>
</evidence>
<keyword evidence="2" id="KW-1185">Reference proteome</keyword>
<dbReference type="AlphaFoldDB" id="A0A1B0GCL3"/>
<sequence length="131" mass="14594">MKKHLNDTLPVDLLAAETIVTIRNFEDLIVRRSEYSPKAAPNDTAEVTVNADVDISLVLILRNATFSLCGTDVVCEEYRNHIESTSRQVVCHCAANTSVMSTNFRKAMYIFPKNLLLVADYDQTVRGGSEV</sequence>
<dbReference type="VEuPathDB" id="VectorBase:GMOY011039"/>
<protein>
    <submittedName>
        <fullName evidence="1">Uncharacterized protein</fullName>
    </submittedName>
</protein>
<dbReference type="STRING" id="37546.A0A1B0GCL3"/>
<dbReference type="EnsemblMetazoa" id="GMOY011039-RA">
    <property type="protein sequence ID" value="GMOY011039-PA"/>
    <property type="gene ID" value="GMOY011039"/>
</dbReference>
<organism evidence="1 2">
    <name type="scientific">Glossina morsitans morsitans</name>
    <name type="common">Savannah tsetse fly</name>
    <dbReference type="NCBI Taxonomy" id="37546"/>
    <lineage>
        <taxon>Eukaryota</taxon>
        <taxon>Metazoa</taxon>
        <taxon>Ecdysozoa</taxon>
        <taxon>Arthropoda</taxon>
        <taxon>Hexapoda</taxon>
        <taxon>Insecta</taxon>
        <taxon>Pterygota</taxon>
        <taxon>Neoptera</taxon>
        <taxon>Endopterygota</taxon>
        <taxon>Diptera</taxon>
        <taxon>Brachycera</taxon>
        <taxon>Muscomorpha</taxon>
        <taxon>Hippoboscoidea</taxon>
        <taxon>Glossinidae</taxon>
        <taxon>Glossina</taxon>
    </lineage>
</organism>
<dbReference type="Proteomes" id="UP000092444">
    <property type="component" value="Unassembled WGS sequence"/>
</dbReference>
<proteinExistence type="predicted"/>